<dbReference type="InterPro" id="IPR036909">
    <property type="entry name" value="Cyt_c-like_dom_sf"/>
</dbReference>
<proteinExistence type="predicted"/>
<gene>
    <name evidence="6" type="ORF">ESV85_20985</name>
</gene>
<dbReference type="Pfam" id="PF23500">
    <property type="entry name" value="DUF7133"/>
    <property type="match status" value="1"/>
</dbReference>
<dbReference type="SUPFAM" id="SSF50952">
    <property type="entry name" value="Soluble quinoprotein glucose dehydrogenase"/>
    <property type="match status" value="1"/>
</dbReference>
<dbReference type="InterPro" id="IPR009056">
    <property type="entry name" value="Cyt_c-like_dom"/>
</dbReference>
<dbReference type="Gene3D" id="1.25.10.10">
    <property type="entry name" value="Leucine-rich Repeat Variant"/>
    <property type="match status" value="1"/>
</dbReference>
<sequence>MKKLLYLLGLSLTFYACQKPDKIYLEEIYEKPVIDANPELKVLSPEESLARIHVPKGYKVELVASEPMIAEPISITWDGNGKMYVAQMNTYMQDVDAGNENEPWSKVMMLEDTDGDGKMDKSSIFIDSLVLPRIVLPLDDRVIVGETYNRNLYSYRDTNGDGVADEKILLLEDTVRDNRNLEHQDANLLWSIDNWLYVSNKPFRYRFVGDKILRDTLPEPLPGQYGLSQDEEGRLFFSRAGAEVPALGFQQHPSYGQLELKEQWDESFMEPWPIVGNPDAQGGPRRMRPEDNTLNRFTGVSGQEVYLGDKMPNAYGDLFIPEPVGRLIRRAKVIHKDGKITLENAYDQAEFLASTDPLFRPVFTATGPDGSLYVADMYRGIIQEGTWVGKGSYLRGIVDERGYDKFYQRGRIYRVYHEDMVPGPKPELLEKSAHELIPYLAHPNGWWRMTAQKLIILKNDQSVVSTLKDLAIDNEGFFRKLFNPDLNFGLERLHALWTLEGLNAIDKEVLKDAMKDADYRVRAAAIRISEPYLKSGDVEMFEALDNMKSDDNPEVLQQLVLSARIDNDGTQEMVKYISSRFPQNELLQITTGENLNPSFDELQALKEKHKLKGEGAIQIVNGYKIFQDYCSSCHGTDGKGKDQLAPSLVGSPRVQGDVITTTKILLHGLTGPVDGKTYNGPMAPVAQYNNVEISDILSYIRAELNNSGTVWRGVVGNVREAYKDRDEYWTIKELEKNPGLPSSSNR</sequence>
<dbReference type="RefSeq" id="WP_146921127.1">
    <property type="nucleotide sequence ID" value="NZ_VORW01000029.1"/>
</dbReference>
<feature type="domain" description="Cytochrome c" evidence="5">
    <location>
        <begin position="617"/>
        <end position="704"/>
    </location>
</feature>
<dbReference type="PROSITE" id="PS51257">
    <property type="entry name" value="PROKAR_LIPOPROTEIN"/>
    <property type="match status" value="1"/>
</dbReference>
<evidence type="ECO:0000256" key="1">
    <source>
        <dbReference type="ARBA" id="ARBA00022617"/>
    </source>
</evidence>
<reference evidence="6 7" key="1">
    <citation type="submission" date="2019-08" db="EMBL/GenBank/DDBJ databases">
        <title>Genomes sequence of Algoriphagus aquimarinus ACAM450.</title>
        <authorList>
            <person name="Bowman J.P."/>
        </authorList>
    </citation>
    <scope>NUCLEOTIDE SEQUENCE [LARGE SCALE GENOMIC DNA]</scope>
    <source>
        <strain evidence="6 7">ACAM 450</strain>
    </source>
</reference>
<evidence type="ECO:0000259" key="5">
    <source>
        <dbReference type="PROSITE" id="PS51007"/>
    </source>
</evidence>
<dbReference type="PANTHER" id="PTHR33546:SF1">
    <property type="entry name" value="LARGE, MULTIFUNCTIONAL SECRETED PROTEIN"/>
    <property type="match status" value="1"/>
</dbReference>
<evidence type="ECO:0000313" key="6">
    <source>
        <dbReference type="EMBL" id="TXE02810.1"/>
    </source>
</evidence>
<accession>A0A5C7ADZ7</accession>
<dbReference type="GO" id="GO:0009055">
    <property type="term" value="F:electron transfer activity"/>
    <property type="evidence" value="ECO:0007669"/>
    <property type="project" value="InterPro"/>
</dbReference>
<dbReference type="Gene3D" id="2.120.10.30">
    <property type="entry name" value="TolB, C-terminal domain"/>
    <property type="match status" value="1"/>
</dbReference>
<evidence type="ECO:0000256" key="3">
    <source>
        <dbReference type="ARBA" id="ARBA00023004"/>
    </source>
</evidence>
<dbReference type="AlphaFoldDB" id="A0A5C7ADZ7"/>
<dbReference type="PANTHER" id="PTHR33546">
    <property type="entry name" value="LARGE, MULTIFUNCTIONAL SECRETED PROTEIN-RELATED"/>
    <property type="match status" value="1"/>
</dbReference>
<dbReference type="PROSITE" id="PS51007">
    <property type="entry name" value="CYTC"/>
    <property type="match status" value="1"/>
</dbReference>
<evidence type="ECO:0000313" key="7">
    <source>
        <dbReference type="Proteomes" id="UP000321935"/>
    </source>
</evidence>
<comment type="caution">
    <text evidence="6">The sequence shown here is derived from an EMBL/GenBank/DDBJ whole genome shotgun (WGS) entry which is preliminary data.</text>
</comment>
<dbReference type="InterPro" id="IPR011041">
    <property type="entry name" value="Quinoprot_gluc/sorb_DH_b-prop"/>
</dbReference>
<keyword evidence="3 4" id="KW-0408">Iron</keyword>
<dbReference type="InterPro" id="IPR011989">
    <property type="entry name" value="ARM-like"/>
</dbReference>
<dbReference type="SUPFAM" id="SSF46626">
    <property type="entry name" value="Cytochrome c"/>
    <property type="match status" value="1"/>
</dbReference>
<dbReference type="InterPro" id="IPR055557">
    <property type="entry name" value="DUF7133"/>
</dbReference>
<dbReference type="GO" id="GO:0020037">
    <property type="term" value="F:heme binding"/>
    <property type="evidence" value="ECO:0007669"/>
    <property type="project" value="InterPro"/>
</dbReference>
<name>A0A5C7ADZ7_9BACT</name>
<dbReference type="OrthoDB" id="9808161at2"/>
<organism evidence="6 7">
    <name type="scientific">Algoriphagus aquimarinus</name>
    <dbReference type="NCBI Taxonomy" id="237018"/>
    <lineage>
        <taxon>Bacteria</taxon>
        <taxon>Pseudomonadati</taxon>
        <taxon>Bacteroidota</taxon>
        <taxon>Cytophagia</taxon>
        <taxon>Cytophagales</taxon>
        <taxon>Cyclobacteriaceae</taxon>
        <taxon>Algoriphagus</taxon>
    </lineage>
</organism>
<protein>
    <submittedName>
        <fullName evidence="6">C-type cytochrome</fullName>
    </submittedName>
</protein>
<dbReference type="Proteomes" id="UP000321935">
    <property type="component" value="Unassembled WGS sequence"/>
</dbReference>
<dbReference type="GO" id="GO:0046872">
    <property type="term" value="F:metal ion binding"/>
    <property type="evidence" value="ECO:0007669"/>
    <property type="project" value="UniProtKB-KW"/>
</dbReference>
<evidence type="ECO:0000256" key="4">
    <source>
        <dbReference type="PROSITE-ProRule" id="PRU00433"/>
    </source>
</evidence>
<dbReference type="InterPro" id="IPR011042">
    <property type="entry name" value="6-blade_b-propeller_TolB-like"/>
</dbReference>
<evidence type="ECO:0000256" key="2">
    <source>
        <dbReference type="ARBA" id="ARBA00022723"/>
    </source>
</evidence>
<dbReference type="EMBL" id="VORW01000029">
    <property type="protein sequence ID" value="TXE02810.1"/>
    <property type="molecule type" value="Genomic_DNA"/>
</dbReference>
<dbReference type="Pfam" id="PF00034">
    <property type="entry name" value="Cytochrom_C"/>
    <property type="match status" value="1"/>
</dbReference>
<keyword evidence="1 4" id="KW-0349">Heme</keyword>
<keyword evidence="2 4" id="KW-0479">Metal-binding</keyword>
<dbReference type="Gene3D" id="1.10.760.10">
    <property type="entry name" value="Cytochrome c-like domain"/>
    <property type="match status" value="1"/>
</dbReference>